<dbReference type="PANTHER" id="PTHR13903">
    <property type="entry name" value="PIRIN-RELATED"/>
    <property type="match status" value="1"/>
</dbReference>
<evidence type="ECO:0000313" key="6">
    <source>
        <dbReference type="EMBL" id="TLS48945.1"/>
    </source>
</evidence>
<feature type="binding site" evidence="2">
    <location>
        <position position="62"/>
    </location>
    <ligand>
        <name>Fe cation</name>
        <dbReference type="ChEBI" id="CHEBI:24875"/>
    </ligand>
</feature>
<accession>A0A5R9GC21</accession>
<dbReference type="PIRSF" id="PIRSF006232">
    <property type="entry name" value="Pirin"/>
    <property type="match status" value="1"/>
</dbReference>
<proteinExistence type="inferred from homology"/>
<evidence type="ECO:0000256" key="1">
    <source>
        <dbReference type="ARBA" id="ARBA00008416"/>
    </source>
</evidence>
<dbReference type="CDD" id="cd02909">
    <property type="entry name" value="cupin_pirin_N"/>
    <property type="match status" value="1"/>
</dbReference>
<feature type="domain" description="Pirin C-terminal" evidence="5">
    <location>
        <begin position="175"/>
        <end position="283"/>
    </location>
</feature>
<comment type="cofactor">
    <cofactor evidence="2">
        <name>Fe cation</name>
        <dbReference type="ChEBI" id="CHEBI:24875"/>
    </cofactor>
    <text evidence="2">Binds 1 Fe cation per subunit.</text>
</comment>
<keyword evidence="7" id="KW-1185">Reference proteome</keyword>
<comment type="similarity">
    <text evidence="1 3">Belongs to the pirin family.</text>
</comment>
<dbReference type="PANTHER" id="PTHR13903:SF8">
    <property type="entry name" value="PIRIN"/>
    <property type="match status" value="1"/>
</dbReference>
<dbReference type="InterPro" id="IPR012093">
    <property type="entry name" value="Pirin"/>
</dbReference>
<dbReference type="GO" id="GO:0046872">
    <property type="term" value="F:metal ion binding"/>
    <property type="evidence" value="ECO:0007669"/>
    <property type="project" value="UniProtKB-KW"/>
</dbReference>
<keyword evidence="2" id="KW-0408">Iron</keyword>
<dbReference type="Gene3D" id="2.60.120.10">
    <property type="entry name" value="Jelly Rolls"/>
    <property type="match status" value="1"/>
</dbReference>
<feature type="binding site" evidence="2">
    <location>
        <position position="104"/>
    </location>
    <ligand>
        <name>Fe cation</name>
        <dbReference type="ChEBI" id="CHEBI:24875"/>
    </ligand>
</feature>
<dbReference type="InterPro" id="IPR003829">
    <property type="entry name" value="Pirin_N_dom"/>
</dbReference>
<reference evidence="6 7" key="1">
    <citation type="submission" date="2019-05" db="EMBL/GenBank/DDBJ databases">
        <authorList>
            <person name="Narsing Rao M.P."/>
            <person name="Li W.J."/>
        </authorList>
    </citation>
    <scope>NUCLEOTIDE SEQUENCE [LARGE SCALE GENOMIC DNA]</scope>
    <source>
        <strain evidence="6 7">SYSU_K30003</strain>
    </source>
</reference>
<dbReference type="AlphaFoldDB" id="A0A5R9GC21"/>
<feature type="binding site" evidence="2">
    <location>
        <position position="60"/>
    </location>
    <ligand>
        <name>Fe cation</name>
        <dbReference type="ChEBI" id="CHEBI:24875"/>
    </ligand>
</feature>
<evidence type="ECO:0000259" key="5">
    <source>
        <dbReference type="Pfam" id="PF05726"/>
    </source>
</evidence>
<comment type="caution">
    <text evidence="6">The sequence shown here is derived from an EMBL/GenBank/DDBJ whole genome shotgun (WGS) entry which is preliminary data.</text>
</comment>
<protein>
    <submittedName>
        <fullName evidence="6">Pirin family protein</fullName>
    </submittedName>
</protein>
<dbReference type="SUPFAM" id="SSF51182">
    <property type="entry name" value="RmlC-like cupins"/>
    <property type="match status" value="1"/>
</dbReference>
<sequence length="288" mass="31589">MEGRSIGRRGIRSVWDAAPEPRGGSHVKAAAVLEPGRWREFDPFLLMMEDWFQAGTFDFHPHRGFETVTYVIEGRLKHEDSYGGYGILEPGDVQWMTAGRGIIHSEDPLPGETVHSLQLWLNLPKSEKMTAPRYQDLKAANMPVRREDGATVRVFSGASGDVAAETKNVVPVTFLDIAMEPGATLTQRLPADYNGFLYVLEGSGRFGVEETQGAANQVLWLGASDDADAEDSEFVLRADAPLRAVLAAGRPIGEPVVQQGPFVMTTVGDIKLAIQDFYEGKFGKPRKA</sequence>
<dbReference type="RefSeq" id="WP_138197620.1">
    <property type="nucleotide sequence ID" value="NZ_VCIW01000026.1"/>
</dbReference>
<gene>
    <name evidence="6" type="ORF">FE782_27795</name>
</gene>
<dbReference type="OrthoDB" id="321327at2"/>
<dbReference type="InterPro" id="IPR011051">
    <property type="entry name" value="RmlC_Cupin_sf"/>
</dbReference>
<dbReference type="Proteomes" id="UP000309676">
    <property type="component" value="Unassembled WGS sequence"/>
</dbReference>
<evidence type="ECO:0000256" key="2">
    <source>
        <dbReference type="PIRSR" id="PIRSR006232-1"/>
    </source>
</evidence>
<feature type="binding site" evidence="2">
    <location>
        <position position="106"/>
    </location>
    <ligand>
        <name>Fe cation</name>
        <dbReference type="ChEBI" id="CHEBI:24875"/>
    </ligand>
</feature>
<dbReference type="InterPro" id="IPR014710">
    <property type="entry name" value="RmlC-like_jellyroll"/>
</dbReference>
<dbReference type="InterPro" id="IPR008778">
    <property type="entry name" value="Pirin_C_dom"/>
</dbReference>
<dbReference type="Pfam" id="PF02678">
    <property type="entry name" value="Pirin"/>
    <property type="match status" value="1"/>
</dbReference>
<dbReference type="Pfam" id="PF05726">
    <property type="entry name" value="Pirin_C"/>
    <property type="match status" value="1"/>
</dbReference>
<evidence type="ECO:0000259" key="4">
    <source>
        <dbReference type="Pfam" id="PF02678"/>
    </source>
</evidence>
<organism evidence="6 7">
    <name type="scientific">Paenibacillus antri</name>
    <dbReference type="NCBI Taxonomy" id="2582848"/>
    <lineage>
        <taxon>Bacteria</taxon>
        <taxon>Bacillati</taxon>
        <taxon>Bacillota</taxon>
        <taxon>Bacilli</taxon>
        <taxon>Bacillales</taxon>
        <taxon>Paenibacillaceae</taxon>
        <taxon>Paenibacillus</taxon>
    </lineage>
</organism>
<evidence type="ECO:0000313" key="7">
    <source>
        <dbReference type="Proteomes" id="UP000309676"/>
    </source>
</evidence>
<dbReference type="EMBL" id="VCIW01000026">
    <property type="protein sequence ID" value="TLS48945.1"/>
    <property type="molecule type" value="Genomic_DNA"/>
</dbReference>
<feature type="domain" description="Pirin N-terminal" evidence="4">
    <location>
        <begin position="51"/>
        <end position="121"/>
    </location>
</feature>
<dbReference type="CDD" id="cd02247">
    <property type="entry name" value="cupin_pirin_C"/>
    <property type="match status" value="1"/>
</dbReference>
<name>A0A5R9GC21_9BACL</name>
<keyword evidence="2" id="KW-0479">Metal-binding</keyword>
<evidence type="ECO:0000256" key="3">
    <source>
        <dbReference type="RuleBase" id="RU003457"/>
    </source>
</evidence>